<proteinExistence type="predicted"/>
<feature type="region of interest" description="Disordered" evidence="1">
    <location>
        <begin position="193"/>
        <end position="271"/>
    </location>
</feature>
<sequence>MCQLFRIFVQIYKMQRLIFGFILLFFITSSCKKGLPQGILKEDTMAELLGEVHVLDGYLTTIPIDSAKKLRDPLYNELFTKYGLDSVSFTKNVDYYYGNPDLSVATYDKVIKDLQEKESAFVKEDSIRNAIFSDSVRMVNFQNMRWQSSFNSLMNAKADTLPYGIAEATRRSLTSTGLDVIWRNNIYEKPTVSAATVNPPQTGSTQAAPNVSSPQAKPEELKVEEEAPQAQPQEVKPVDNGRPTDIRRPLQAPDGSQLKEVKPRKPLPTIQ</sequence>
<dbReference type="EMBL" id="CP045652">
    <property type="protein sequence ID" value="QGA26048.1"/>
    <property type="molecule type" value="Genomic_DNA"/>
</dbReference>
<feature type="compositionally biased region" description="Polar residues" evidence="1">
    <location>
        <begin position="193"/>
        <end position="215"/>
    </location>
</feature>
<dbReference type="InterPro" id="IPR025381">
    <property type="entry name" value="DUF4296"/>
</dbReference>
<dbReference type="AlphaFoldDB" id="A0A5Q0QE75"/>
<dbReference type="PROSITE" id="PS51257">
    <property type="entry name" value="PROKAR_LIPOPROTEIN"/>
    <property type="match status" value="1"/>
</dbReference>
<feature type="domain" description="DUF4296" evidence="2">
    <location>
        <begin position="36"/>
        <end position="118"/>
    </location>
</feature>
<keyword evidence="4" id="KW-1185">Reference proteome</keyword>
<protein>
    <submittedName>
        <fullName evidence="3">DUF4296 domain-containing protein</fullName>
    </submittedName>
</protein>
<dbReference type="Pfam" id="PF14129">
    <property type="entry name" value="DUF4296"/>
    <property type="match status" value="1"/>
</dbReference>
<reference evidence="3 4" key="1">
    <citation type="submission" date="2019-10" db="EMBL/GenBank/DDBJ databases">
        <authorList>
            <person name="Dong K."/>
        </authorList>
    </citation>
    <scope>NUCLEOTIDE SEQUENCE [LARGE SCALE GENOMIC DNA]</scope>
    <source>
        <strain evidence="4">dk4302</strain>
    </source>
</reference>
<evidence type="ECO:0000256" key="1">
    <source>
        <dbReference type="SAM" id="MobiDB-lite"/>
    </source>
</evidence>
<dbReference type="Proteomes" id="UP000326921">
    <property type="component" value="Chromosome"/>
</dbReference>
<feature type="compositionally biased region" description="Basic and acidic residues" evidence="1">
    <location>
        <begin position="236"/>
        <end position="248"/>
    </location>
</feature>
<name>A0A5Q0QE75_9SPHI</name>
<organism evidence="3 4">
    <name type="scientific">Sphingobacterium zhuxiongii</name>
    <dbReference type="NCBI Taxonomy" id="2662364"/>
    <lineage>
        <taxon>Bacteria</taxon>
        <taxon>Pseudomonadati</taxon>
        <taxon>Bacteroidota</taxon>
        <taxon>Sphingobacteriia</taxon>
        <taxon>Sphingobacteriales</taxon>
        <taxon>Sphingobacteriaceae</taxon>
        <taxon>Sphingobacterium</taxon>
    </lineage>
</organism>
<gene>
    <name evidence="3" type="ORF">GFH32_06825</name>
</gene>
<evidence type="ECO:0000313" key="3">
    <source>
        <dbReference type="EMBL" id="QGA26048.1"/>
    </source>
</evidence>
<accession>A0A5Q0QE75</accession>
<evidence type="ECO:0000259" key="2">
    <source>
        <dbReference type="Pfam" id="PF14129"/>
    </source>
</evidence>
<dbReference type="KEGG" id="sphe:GFH32_06825"/>
<evidence type="ECO:0000313" key="4">
    <source>
        <dbReference type="Proteomes" id="UP000326921"/>
    </source>
</evidence>